<proteinExistence type="predicted"/>
<organism evidence="1 2">
    <name type="scientific">Gigaspora margarita</name>
    <dbReference type="NCBI Taxonomy" id="4874"/>
    <lineage>
        <taxon>Eukaryota</taxon>
        <taxon>Fungi</taxon>
        <taxon>Fungi incertae sedis</taxon>
        <taxon>Mucoromycota</taxon>
        <taxon>Glomeromycotina</taxon>
        <taxon>Glomeromycetes</taxon>
        <taxon>Diversisporales</taxon>
        <taxon>Gigasporaceae</taxon>
        <taxon>Gigaspora</taxon>
    </lineage>
</organism>
<accession>A0ABN7UX49</accession>
<name>A0ABN7UX49_GIGMA</name>
<dbReference type="EMBL" id="CAJVQB010006980">
    <property type="protein sequence ID" value="CAG8694958.1"/>
    <property type="molecule type" value="Genomic_DNA"/>
</dbReference>
<reference evidence="1 2" key="1">
    <citation type="submission" date="2021-06" db="EMBL/GenBank/DDBJ databases">
        <authorList>
            <person name="Kallberg Y."/>
            <person name="Tangrot J."/>
            <person name="Rosling A."/>
        </authorList>
    </citation>
    <scope>NUCLEOTIDE SEQUENCE [LARGE SCALE GENOMIC DNA]</scope>
    <source>
        <strain evidence="1 2">120-4 pot B 10/14</strain>
    </source>
</reference>
<protein>
    <submittedName>
        <fullName evidence="1">37693_t:CDS:1</fullName>
    </submittedName>
</protein>
<keyword evidence="2" id="KW-1185">Reference proteome</keyword>
<evidence type="ECO:0000313" key="2">
    <source>
        <dbReference type="Proteomes" id="UP000789901"/>
    </source>
</evidence>
<gene>
    <name evidence="1" type="ORF">GMARGA_LOCUS11752</name>
</gene>
<evidence type="ECO:0000313" key="1">
    <source>
        <dbReference type="EMBL" id="CAG8694958.1"/>
    </source>
</evidence>
<comment type="caution">
    <text evidence="1">The sequence shown here is derived from an EMBL/GenBank/DDBJ whole genome shotgun (WGS) entry which is preliminary data.</text>
</comment>
<sequence length="236" mass="27337">MIIIEEPSIEYSYRKLDPLLPPAFRLQVQGNKTLFQCKYTYKKNNFIGGGDCTAYLKIRETYTSTTEINGTIYTNGNVTSYEFVPSNLINITTLFITWYTNGSNEDFISFGQANYPNQIALMNFVNYFLADKILFIKENTYFQFQSTHCVFDNTVDNVVANNHTTILISPYGKVQGDPDMQILETVETEKRLPLFEEKNDTSQKEYINYLISRLHSLETILEEYGINSDFIEKLDK</sequence>
<dbReference type="Proteomes" id="UP000789901">
    <property type="component" value="Unassembled WGS sequence"/>
</dbReference>